<keyword evidence="2" id="KW-1133">Transmembrane helix</keyword>
<keyword evidence="2" id="KW-0472">Membrane</keyword>
<evidence type="ECO:0000256" key="1">
    <source>
        <dbReference type="SAM" id="MobiDB-lite"/>
    </source>
</evidence>
<proteinExistence type="predicted"/>
<feature type="region of interest" description="Disordered" evidence="1">
    <location>
        <begin position="30"/>
        <end position="104"/>
    </location>
</feature>
<evidence type="ECO:0000313" key="4">
    <source>
        <dbReference type="Proteomes" id="UP000293195"/>
    </source>
</evidence>
<name>A0ABY0FVJ2_9PLEO</name>
<keyword evidence="2" id="KW-0812">Transmembrane</keyword>
<feature type="transmembrane region" description="Helical" evidence="2">
    <location>
        <begin position="277"/>
        <end position="300"/>
    </location>
</feature>
<feature type="compositionally biased region" description="Polar residues" evidence="1">
    <location>
        <begin position="80"/>
        <end position="104"/>
    </location>
</feature>
<protein>
    <submittedName>
        <fullName evidence="3">Uncharacterized protein</fullName>
    </submittedName>
</protein>
<organism evidence="3 4">
    <name type="scientific">Alternaria tenuissima</name>
    <dbReference type="NCBI Taxonomy" id="119927"/>
    <lineage>
        <taxon>Eukaryota</taxon>
        <taxon>Fungi</taxon>
        <taxon>Dikarya</taxon>
        <taxon>Ascomycota</taxon>
        <taxon>Pezizomycotina</taxon>
        <taxon>Dothideomycetes</taxon>
        <taxon>Pleosporomycetidae</taxon>
        <taxon>Pleosporales</taxon>
        <taxon>Pleosporineae</taxon>
        <taxon>Pleosporaceae</taxon>
        <taxon>Alternaria</taxon>
        <taxon>Alternaria sect. Alternaria</taxon>
        <taxon>Alternaria alternata complex</taxon>
    </lineage>
</organism>
<feature type="region of interest" description="Disordered" evidence="1">
    <location>
        <begin position="872"/>
        <end position="915"/>
    </location>
</feature>
<feature type="region of interest" description="Disordered" evidence="1">
    <location>
        <begin position="122"/>
        <end position="148"/>
    </location>
</feature>
<keyword evidence="4" id="KW-1185">Reference proteome</keyword>
<gene>
    <name evidence="3" type="ORF">AA0119_g10993</name>
</gene>
<reference evidence="4" key="1">
    <citation type="journal article" date="2019" name="bioRxiv">
        <title>Genomics, evolutionary history and diagnostics of the Alternaria alternata species group including apple and Asian pear pathotypes.</title>
        <authorList>
            <person name="Armitage A.D."/>
            <person name="Cockerton H.M."/>
            <person name="Sreenivasaprasad S."/>
            <person name="Woodhall J.W."/>
            <person name="Lane C.R."/>
            <person name="Harrison R.J."/>
            <person name="Clarkson J.P."/>
        </authorList>
    </citation>
    <scope>NUCLEOTIDE SEQUENCE [LARGE SCALE GENOMIC DNA]</scope>
    <source>
        <strain evidence="4">FERA 635</strain>
    </source>
</reference>
<dbReference type="Proteomes" id="UP000293195">
    <property type="component" value="Unassembled WGS sequence"/>
</dbReference>
<feature type="transmembrane region" description="Helical" evidence="2">
    <location>
        <begin position="165"/>
        <end position="188"/>
    </location>
</feature>
<evidence type="ECO:0000256" key="2">
    <source>
        <dbReference type="SAM" id="Phobius"/>
    </source>
</evidence>
<evidence type="ECO:0000313" key="3">
    <source>
        <dbReference type="EMBL" id="RYN90869.1"/>
    </source>
</evidence>
<comment type="caution">
    <text evidence="3">The sequence shown here is derived from an EMBL/GenBank/DDBJ whole genome shotgun (WGS) entry which is preliminary data.</text>
</comment>
<sequence length="915" mass="100401">MTNAHETQYHLTYTDASIASPIARHEHGFNHSEASCKQPHNRQFDAQKRDAGRTHAFQSNNGPTTIGVSSKSDALPPTNVDDSQTYATPHSEQSSTIVTDSSINERIQYNDSQDKRREAISHIPSMSRDIDSNTPIDPVSSLKSEFRPGKDCPTRRDFLTSRFTWLNGAIVLICSVSTALSALFIVLASKGQRYGDYIGNSPKASLSISAAILWTSVVAKTIEISFVTGFVAFLGQVLTRKAFDTSSDRGVTLSELTMWRWVVQPGTLVTQSEIAKYAGLSTLGVLTLFSTVLSTLYVTAATALVQPISKQSDWHTKTMVGSVQTQFANIEYIESLCKIPVPDKEYGSASCMQVENAGKSFSNLIQFLAKWDDLVGAGQNVSTNQVNRPVWIGLTNANTTVVPEWVHTIDTAAVSRKFGRVVNNVSLALPHVGVSSALRDTRNYMPRSDTSDSIEAYSLWASVPSPVIKVLCVRMNKTELEPIVYDTWNNETVDTFSWVSPGIRDNATTTNRIVVDDLFGWSIEDEHNTIKYPPVFPKYPLSFNTIVNHTSFAQGRTAMYLLGQGGPMDDGALTGHFSLCKLEVDISNRCSTLHSVAVSGSKVESLCEERARDMAYFKTNPKSRTIQGVSTWRDVGAEWANSLSLGMGQMDANVSQSRILMMLSLQPENLDPEDFKVELSQSLPSLAETLAVTASDTLLSSSRDAPFVEEWNYSHPMLDEPQTQWFTAKIQSQEYASVGVDNASKGWLVVLISTFLLNVVVLVYFVLQPGLVTDFSQPSQLFALAMNSPPTEAIAGSCGGGLEGKEYKIGWSIGYDRGHLYIEPKPGCESPFATDESESKHISAQQIANWKAPTGDGRFSTISTAFSLMKLESKPRTKGSKKTRPISGTEPLRPSFMAGSMSSLQSQHELDDIES</sequence>
<accession>A0ABY0FVJ2</accession>
<feature type="transmembrane region" description="Helical" evidence="2">
    <location>
        <begin position="208"/>
        <end position="234"/>
    </location>
</feature>
<dbReference type="EMBL" id="PDXF01000076">
    <property type="protein sequence ID" value="RYN90869.1"/>
    <property type="molecule type" value="Genomic_DNA"/>
</dbReference>
<feature type="compositionally biased region" description="Basic and acidic residues" evidence="1">
    <location>
        <begin position="42"/>
        <end position="53"/>
    </location>
</feature>
<feature type="compositionally biased region" description="Polar residues" evidence="1">
    <location>
        <begin position="56"/>
        <end position="72"/>
    </location>
</feature>